<dbReference type="PANTHER" id="PTHR10366:SF853">
    <property type="entry name" value="GH25466P"/>
    <property type="match status" value="1"/>
</dbReference>
<dbReference type="AlphaFoldDB" id="A0AAW1D019"/>
<evidence type="ECO:0000256" key="2">
    <source>
        <dbReference type="RuleBase" id="RU004475"/>
    </source>
</evidence>
<keyword evidence="1 2" id="KW-0560">Oxidoreductase</keyword>
<dbReference type="SUPFAM" id="SSF51735">
    <property type="entry name" value="NAD(P)-binding Rossmann-fold domains"/>
    <property type="match status" value="1"/>
</dbReference>
<dbReference type="InterPro" id="IPR050425">
    <property type="entry name" value="NAD(P)_dehydrat-like"/>
</dbReference>
<dbReference type="InterPro" id="IPR002225">
    <property type="entry name" value="3Beta_OHSteriod_DH/Estase"/>
</dbReference>
<dbReference type="Proteomes" id="UP001461498">
    <property type="component" value="Unassembled WGS sequence"/>
</dbReference>
<proteinExistence type="inferred from homology"/>
<keyword evidence="2" id="KW-1133">Transmembrane helix</keyword>
<dbReference type="Pfam" id="PF01073">
    <property type="entry name" value="3Beta_HSD"/>
    <property type="match status" value="1"/>
</dbReference>
<dbReference type="GO" id="GO:0016616">
    <property type="term" value="F:oxidoreductase activity, acting on the CH-OH group of donors, NAD or NADP as acceptor"/>
    <property type="evidence" value="ECO:0007669"/>
    <property type="project" value="InterPro"/>
</dbReference>
<dbReference type="PANTHER" id="PTHR10366">
    <property type="entry name" value="NAD DEPENDENT EPIMERASE/DEHYDRATASE"/>
    <property type="match status" value="1"/>
</dbReference>
<feature type="domain" description="3-beta hydroxysteroid dehydrogenase/isomerase" evidence="3">
    <location>
        <begin position="5"/>
        <end position="229"/>
    </location>
</feature>
<evidence type="ECO:0000313" key="4">
    <source>
        <dbReference type="EMBL" id="KAK9503393.1"/>
    </source>
</evidence>
<dbReference type="Gene3D" id="3.40.50.720">
    <property type="entry name" value="NAD(P)-binding Rossmann-like Domain"/>
    <property type="match status" value="1"/>
</dbReference>
<comment type="similarity">
    <text evidence="2">Belongs to the 3-beta-HSD family.</text>
</comment>
<gene>
    <name evidence="4" type="ORF">O3M35_009953</name>
</gene>
<feature type="transmembrane region" description="Helical" evidence="2">
    <location>
        <begin position="272"/>
        <end position="296"/>
    </location>
</feature>
<dbReference type="FunFam" id="3.40.50.720:FF:000495">
    <property type="entry name" value="3 hydroxysteroid dehydrogenase, putative"/>
    <property type="match status" value="1"/>
</dbReference>
<evidence type="ECO:0000256" key="1">
    <source>
        <dbReference type="ARBA" id="ARBA00023002"/>
    </source>
</evidence>
<keyword evidence="5" id="KW-1185">Reference proteome</keyword>
<dbReference type="EMBL" id="JAPXFL010000007">
    <property type="protein sequence ID" value="KAK9503393.1"/>
    <property type="molecule type" value="Genomic_DNA"/>
</dbReference>
<accession>A0AAW1D019</accession>
<evidence type="ECO:0000259" key="3">
    <source>
        <dbReference type="Pfam" id="PF01073"/>
    </source>
</evidence>
<sequence length="326" mass="37407">MTTDCAEAFRDVSTVFHCAAYVSYEFPSNFQKLQANNVQGTKNVIEHCLMNNVSNLIYTSTAEVCMKPYFRNAFFSIIINQSEAKIPPPNDRRQLIFGDYAESKLMAEKLILEADNQQHFSGKGRLRTTALRPTFMYGEEDKFLIPTILNISKKLNNQIWRIGGSGGRHQFVYVGNVAWAHICAKRVLDENADSIGGLPIFITDDTNITDLLYFSKNLCNTKDRDSRSVTTSSWYIPVLLSYFLFLIFETVYKYLSNVFTLPNLPISPKSFVIYLGSVIFFSRLRAIISLDYIPIYSQDEAHFRSKLFYNKLLQNECNKIEKDLVT</sequence>
<dbReference type="InterPro" id="IPR036291">
    <property type="entry name" value="NAD(P)-bd_dom_sf"/>
</dbReference>
<reference evidence="4 5" key="1">
    <citation type="submission" date="2022-12" db="EMBL/GenBank/DDBJ databases">
        <title>Chromosome-level genome assembly of true bugs.</title>
        <authorList>
            <person name="Ma L."/>
            <person name="Li H."/>
        </authorList>
    </citation>
    <scope>NUCLEOTIDE SEQUENCE [LARGE SCALE GENOMIC DNA]</scope>
    <source>
        <strain evidence="4">Lab_2022b</strain>
    </source>
</reference>
<keyword evidence="2" id="KW-0812">Transmembrane</keyword>
<evidence type="ECO:0000313" key="5">
    <source>
        <dbReference type="Proteomes" id="UP001461498"/>
    </source>
</evidence>
<organism evidence="4 5">
    <name type="scientific">Rhynocoris fuscipes</name>
    <dbReference type="NCBI Taxonomy" id="488301"/>
    <lineage>
        <taxon>Eukaryota</taxon>
        <taxon>Metazoa</taxon>
        <taxon>Ecdysozoa</taxon>
        <taxon>Arthropoda</taxon>
        <taxon>Hexapoda</taxon>
        <taxon>Insecta</taxon>
        <taxon>Pterygota</taxon>
        <taxon>Neoptera</taxon>
        <taxon>Paraneoptera</taxon>
        <taxon>Hemiptera</taxon>
        <taxon>Heteroptera</taxon>
        <taxon>Panheteroptera</taxon>
        <taxon>Cimicomorpha</taxon>
        <taxon>Reduviidae</taxon>
        <taxon>Harpactorinae</taxon>
        <taxon>Harpactorini</taxon>
        <taxon>Rhynocoris</taxon>
    </lineage>
</organism>
<comment type="caution">
    <text evidence="4">The sequence shown here is derived from an EMBL/GenBank/DDBJ whole genome shotgun (WGS) entry which is preliminary data.</text>
</comment>
<protein>
    <recommendedName>
        <fullName evidence="3">3-beta hydroxysteroid dehydrogenase/isomerase domain-containing protein</fullName>
    </recommendedName>
</protein>
<feature type="transmembrane region" description="Helical" evidence="2">
    <location>
        <begin position="234"/>
        <end position="252"/>
    </location>
</feature>
<name>A0AAW1D019_9HEMI</name>
<keyword evidence="2" id="KW-0472">Membrane</keyword>
<dbReference type="GO" id="GO:0006694">
    <property type="term" value="P:steroid biosynthetic process"/>
    <property type="evidence" value="ECO:0007669"/>
    <property type="project" value="InterPro"/>
</dbReference>